<dbReference type="SUPFAM" id="SSF56935">
    <property type="entry name" value="Porins"/>
    <property type="match status" value="1"/>
</dbReference>
<gene>
    <name evidence="3" type="ORF">M3P21_12500</name>
</gene>
<reference evidence="3" key="1">
    <citation type="submission" date="2022-05" db="EMBL/GenBank/DDBJ databases">
        <authorList>
            <person name="Park J.-S."/>
        </authorList>
    </citation>
    <scope>NUCLEOTIDE SEQUENCE</scope>
    <source>
        <strain evidence="3">2012CJ41-6</strain>
    </source>
</reference>
<evidence type="ECO:0000256" key="1">
    <source>
        <dbReference type="SAM" id="SignalP"/>
    </source>
</evidence>
<dbReference type="RefSeq" id="WP_249710367.1">
    <property type="nucleotide sequence ID" value="NZ_JAMFMB010000014.1"/>
</dbReference>
<protein>
    <submittedName>
        <fullName evidence="3">Porin</fullName>
    </submittedName>
</protein>
<feature type="domain" description="Porin" evidence="2">
    <location>
        <begin position="83"/>
        <end position="196"/>
    </location>
</feature>
<evidence type="ECO:0000313" key="3">
    <source>
        <dbReference type="EMBL" id="MCL6284347.1"/>
    </source>
</evidence>
<dbReference type="InterPro" id="IPR033900">
    <property type="entry name" value="Gram_neg_porin_domain"/>
</dbReference>
<organism evidence="3 4">
    <name type="scientific">Ruegeria spongiae</name>
    <dbReference type="NCBI Taxonomy" id="2942209"/>
    <lineage>
        <taxon>Bacteria</taxon>
        <taxon>Pseudomonadati</taxon>
        <taxon>Pseudomonadota</taxon>
        <taxon>Alphaproteobacteria</taxon>
        <taxon>Rhodobacterales</taxon>
        <taxon>Roseobacteraceae</taxon>
        <taxon>Ruegeria</taxon>
    </lineage>
</organism>
<keyword evidence="1" id="KW-0732">Signal</keyword>
<name>A0ABT0Q3H5_9RHOB</name>
<evidence type="ECO:0000313" key="4">
    <source>
        <dbReference type="Proteomes" id="UP001203880"/>
    </source>
</evidence>
<accession>A0ABT0Q3H5</accession>
<feature type="chain" id="PRO_5046270068" evidence="1">
    <location>
        <begin position="22"/>
        <end position="240"/>
    </location>
</feature>
<dbReference type="Proteomes" id="UP001203880">
    <property type="component" value="Unassembled WGS sequence"/>
</dbReference>
<keyword evidence="4" id="KW-1185">Reference proteome</keyword>
<dbReference type="EMBL" id="JAMFMB010000014">
    <property type="protein sequence ID" value="MCL6284347.1"/>
    <property type="molecule type" value="Genomic_DNA"/>
</dbReference>
<evidence type="ECO:0000259" key="2">
    <source>
        <dbReference type="Pfam" id="PF13609"/>
    </source>
</evidence>
<dbReference type="Gene3D" id="2.40.160.10">
    <property type="entry name" value="Porin"/>
    <property type="match status" value="1"/>
</dbReference>
<sequence length="240" mass="25379">MKNIIVAGAMVSGLCAGAASAAEFTGGYFDLGYSSFTDSDDGSKFYGAASGELGFTRNFGIQADLGVYRYREIEETGYNGTLHFIYHTNDNLSLGAYYNRDDLDGDNDANTYGIEAGYEIGAIGLEGYVSRIDFVDAGDADGTLLGFKLDSEVAPLFTLSASVDYLDASGDVDLTRYSVGADYNLGSGAHIYGELGGARAGVDSFSRTEAYIAAGLRINFGSERGTTFGRRGLLDKLPGL</sequence>
<comment type="caution">
    <text evidence="3">The sequence shown here is derived from an EMBL/GenBank/DDBJ whole genome shotgun (WGS) entry which is preliminary data.</text>
</comment>
<proteinExistence type="predicted"/>
<dbReference type="Pfam" id="PF13609">
    <property type="entry name" value="Porin_4"/>
    <property type="match status" value="1"/>
</dbReference>
<feature type="signal peptide" evidence="1">
    <location>
        <begin position="1"/>
        <end position="21"/>
    </location>
</feature>
<dbReference type="InterPro" id="IPR023614">
    <property type="entry name" value="Porin_dom_sf"/>
</dbReference>